<evidence type="ECO:0000256" key="1">
    <source>
        <dbReference type="ARBA" id="ARBA00022840"/>
    </source>
</evidence>
<dbReference type="Gene3D" id="3.30.70.1110">
    <property type="entry name" value="Histidine kinase CheA-like, P2 response regulator-binding domain"/>
    <property type="match status" value="1"/>
</dbReference>
<dbReference type="RefSeq" id="WP_156271331.1">
    <property type="nucleotide sequence ID" value="NZ_CP046244.1"/>
</dbReference>
<evidence type="ECO:0000313" key="5">
    <source>
        <dbReference type="EMBL" id="QGP90876.1"/>
    </source>
</evidence>
<dbReference type="Proteomes" id="UP000425916">
    <property type="component" value="Chromosome"/>
</dbReference>
<protein>
    <submittedName>
        <fullName evidence="5">Hpt domain protein</fullName>
    </submittedName>
</protein>
<sequence>MAADLRQVFLEEAREQLDQLEQLLLELDAGKSITLDAIFRIVHTLKGSAACMGLKDIADFAHKMENLLDKIRQGKAVISENTCRLLLQSSDVLRSLIFAVAEGGDATPLCHNEQLAAELELVQGEAGRSTGRFLVDVVLDRTSEMRGARSFVILKRLEEMGELKYAIPSPEELISERIVPDTMVAVIDSEAGERELYECIEGYPDIVTVDVRHVIEIDGTGWPAKIARARELASRGKKVALEFTGDKLHLDLEALEAMAAALTAGWFLWARDPVARRVLRKLALWHV</sequence>
<dbReference type="InterPro" id="IPR035891">
    <property type="entry name" value="CheY-binding_CheA"/>
</dbReference>
<gene>
    <name evidence="5" type="ORF">MGLY_01880</name>
</gene>
<dbReference type="InterPro" id="IPR008207">
    <property type="entry name" value="Sig_transdc_His_kin_Hpt_dom"/>
</dbReference>
<dbReference type="EMBL" id="CP046244">
    <property type="protein sequence ID" value="QGP90876.1"/>
    <property type="molecule type" value="Genomic_DNA"/>
</dbReference>
<dbReference type="InterPro" id="IPR051315">
    <property type="entry name" value="Bact_Chemotaxis_CheA"/>
</dbReference>
<dbReference type="PANTHER" id="PTHR43395:SF10">
    <property type="entry name" value="CHEMOTAXIS PROTEIN CHEA"/>
    <property type="match status" value="1"/>
</dbReference>
<keyword evidence="1" id="KW-0547">Nucleotide-binding</keyword>
<organism evidence="5 6">
    <name type="scientific">Neomoorella glycerini</name>
    <dbReference type="NCBI Taxonomy" id="55779"/>
    <lineage>
        <taxon>Bacteria</taxon>
        <taxon>Bacillati</taxon>
        <taxon>Bacillota</taxon>
        <taxon>Clostridia</taxon>
        <taxon>Neomoorellales</taxon>
        <taxon>Neomoorellaceae</taxon>
        <taxon>Neomoorella</taxon>
    </lineage>
</organism>
<dbReference type="InterPro" id="IPR010808">
    <property type="entry name" value="CheA_P2-bd"/>
</dbReference>
<keyword evidence="6" id="KW-1185">Reference proteome</keyword>
<feature type="domain" description="HPt" evidence="4">
    <location>
        <begin position="1"/>
        <end position="100"/>
    </location>
</feature>
<dbReference type="GO" id="GO:0000155">
    <property type="term" value="F:phosphorelay sensor kinase activity"/>
    <property type="evidence" value="ECO:0007669"/>
    <property type="project" value="InterPro"/>
</dbReference>
<keyword evidence="1" id="KW-0067">ATP-binding</keyword>
<feature type="modified residue" description="Phosphohistidine" evidence="3">
    <location>
        <position position="43"/>
    </location>
</feature>
<keyword evidence="2" id="KW-0902">Two-component regulatory system</keyword>
<keyword evidence="3" id="KW-0597">Phosphoprotein</keyword>
<dbReference type="SUPFAM" id="SSF55052">
    <property type="entry name" value="CheY-binding domain of CheA"/>
    <property type="match status" value="1"/>
</dbReference>
<evidence type="ECO:0000259" key="4">
    <source>
        <dbReference type="PROSITE" id="PS50894"/>
    </source>
</evidence>
<evidence type="ECO:0000313" key="6">
    <source>
        <dbReference type="Proteomes" id="UP000425916"/>
    </source>
</evidence>
<dbReference type="AlphaFoldDB" id="A0A6I5ZM54"/>
<reference evidence="5 6" key="1">
    <citation type="submission" date="2019-11" db="EMBL/GenBank/DDBJ databases">
        <title>Genome sequence of Moorella glycerini DSM11254.</title>
        <authorList>
            <person name="Poehlein A."/>
            <person name="Boeer T."/>
            <person name="Daniel R."/>
        </authorList>
    </citation>
    <scope>NUCLEOTIDE SEQUENCE [LARGE SCALE GENOMIC DNA]</scope>
    <source>
        <strain evidence="5 6">DSM 11254</strain>
    </source>
</reference>
<dbReference type="InterPro" id="IPR036641">
    <property type="entry name" value="HPT_dom_sf"/>
</dbReference>
<dbReference type="SMART" id="SM00073">
    <property type="entry name" value="HPT"/>
    <property type="match status" value="1"/>
</dbReference>
<dbReference type="PANTHER" id="PTHR43395">
    <property type="entry name" value="SENSOR HISTIDINE KINASE CHEA"/>
    <property type="match status" value="1"/>
</dbReference>
<dbReference type="SUPFAM" id="SSF47226">
    <property type="entry name" value="Histidine-containing phosphotransfer domain, HPT domain"/>
    <property type="match status" value="1"/>
</dbReference>
<dbReference type="CDD" id="cd00088">
    <property type="entry name" value="HPT"/>
    <property type="match status" value="1"/>
</dbReference>
<proteinExistence type="predicted"/>
<evidence type="ECO:0000256" key="2">
    <source>
        <dbReference type="ARBA" id="ARBA00023012"/>
    </source>
</evidence>
<dbReference type="OrthoDB" id="1723989at2"/>
<dbReference type="Pfam" id="PF07194">
    <property type="entry name" value="P2"/>
    <property type="match status" value="1"/>
</dbReference>
<name>A0A6I5ZM54_9FIRM</name>
<accession>A0A6I5ZM54</accession>
<evidence type="ECO:0000256" key="3">
    <source>
        <dbReference type="PROSITE-ProRule" id="PRU00110"/>
    </source>
</evidence>
<dbReference type="Gene3D" id="1.20.120.160">
    <property type="entry name" value="HPT domain"/>
    <property type="match status" value="1"/>
</dbReference>
<dbReference type="InterPro" id="IPR037052">
    <property type="entry name" value="CheA-like_P2_sf"/>
</dbReference>
<dbReference type="Pfam" id="PF01627">
    <property type="entry name" value="Hpt"/>
    <property type="match status" value="1"/>
</dbReference>
<dbReference type="PROSITE" id="PS50894">
    <property type="entry name" value="HPT"/>
    <property type="match status" value="1"/>
</dbReference>
<dbReference type="GO" id="GO:0005524">
    <property type="term" value="F:ATP binding"/>
    <property type="evidence" value="ECO:0007669"/>
    <property type="project" value="UniProtKB-KW"/>
</dbReference>